<dbReference type="AlphaFoldDB" id="A0A5C7HQK9"/>
<organism evidence="14 15">
    <name type="scientific">Acer yangbiense</name>
    <dbReference type="NCBI Taxonomy" id="1000413"/>
    <lineage>
        <taxon>Eukaryota</taxon>
        <taxon>Viridiplantae</taxon>
        <taxon>Streptophyta</taxon>
        <taxon>Embryophyta</taxon>
        <taxon>Tracheophyta</taxon>
        <taxon>Spermatophyta</taxon>
        <taxon>Magnoliopsida</taxon>
        <taxon>eudicotyledons</taxon>
        <taxon>Gunneridae</taxon>
        <taxon>Pentapetalae</taxon>
        <taxon>rosids</taxon>
        <taxon>malvids</taxon>
        <taxon>Sapindales</taxon>
        <taxon>Sapindaceae</taxon>
        <taxon>Hippocastanoideae</taxon>
        <taxon>Acereae</taxon>
        <taxon>Acer</taxon>
    </lineage>
</organism>
<gene>
    <name evidence="14" type="ORF">EZV62_013920</name>
</gene>
<evidence type="ECO:0000256" key="4">
    <source>
        <dbReference type="ARBA" id="ARBA00022617"/>
    </source>
</evidence>
<dbReference type="InterPro" id="IPR001128">
    <property type="entry name" value="Cyt_P450"/>
</dbReference>
<evidence type="ECO:0008006" key="16">
    <source>
        <dbReference type="Google" id="ProtNLM"/>
    </source>
</evidence>
<comment type="subcellular location">
    <subcellularLocation>
        <location evidence="2">Membrane</location>
    </subcellularLocation>
</comment>
<keyword evidence="5" id="KW-0812">Transmembrane</keyword>
<dbReference type="OrthoDB" id="1055148at2759"/>
<evidence type="ECO:0000256" key="3">
    <source>
        <dbReference type="ARBA" id="ARBA00010617"/>
    </source>
</evidence>
<dbReference type="PANTHER" id="PTHR47947">
    <property type="entry name" value="CYTOCHROME P450 82C3-RELATED"/>
    <property type="match status" value="1"/>
</dbReference>
<protein>
    <recommendedName>
        <fullName evidence="16">Cytochrome P450</fullName>
    </recommendedName>
</protein>
<dbReference type="EMBL" id="VAHF01000006">
    <property type="protein sequence ID" value="TXG59347.1"/>
    <property type="molecule type" value="Genomic_DNA"/>
</dbReference>
<dbReference type="PRINTS" id="PR00463">
    <property type="entry name" value="EP450I"/>
</dbReference>
<keyword evidence="7" id="KW-1133">Transmembrane helix</keyword>
<dbReference type="GO" id="GO:0020037">
    <property type="term" value="F:heme binding"/>
    <property type="evidence" value="ECO:0007669"/>
    <property type="project" value="InterPro"/>
</dbReference>
<comment type="cofactor">
    <cofactor evidence="1 12">
        <name>heme</name>
        <dbReference type="ChEBI" id="CHEBI:30413"/>
    </cofactor>
</comment>
<feature type="binding site" description="axial binding residue" evidence="12">
    <location>
        <position position="438"/>
    </location>
    <ligand>
        <name>heme</name>
        <dbReference type="ChEBI" id="CHEBI:30413"/>
    </ligand>
    <ligandPart>
        <name>Fe</name>
        <dbReference type="ChEBI" id="CHEBI:18248"/>
    </ligandPart>
</feature>
<evidence type="ECO:0000313" key="15">
    <source>
        <dbReference type="Proteomes" id="UP000323000"/>
    </source>
</evidence>
<dbReference type="FunFam" id="1.10.630.10:FF:000023">
    <property type="entry name" value="Cytochrome P450 family protein"/>
    <property type="match status" value="1"/>
</dbReference>
<dbReference type="Proteomes" id="UP000323000">
    <property type="component" value="Chromosome 6"/>
</dbReference>
<comment type="caution">
    <text evidence="14">The sequence shown here is derived from an EMBL/GenBank/DDBJ whole genome shotgun (WGS) entry which is preliminary data.</text>
</comment>
<keyword evidence="9 12" id="KW-0408">Iron</keyword>
<keyword evidence="6 12" id="KW-0479">Metal-binding</keyword>
<dbReference type="Gene3D" id="1.10.630.10">
    <property type="entry name" value="Cytochrome P450"/>
    <property type="match status" value="1"/>
</dbReference>
<evidence type="ECO:0000256" key="13">
    <source>
        <dbReference type="RuleBase" id="RU000461"/>
    </source>
</evidence>
<evidence type="ECO:0000256" key="9">
    <source>
        <dbReference type="ARBA" id="ARBA00023004"/>
    </source>
</evidence>
<keyword evidence="11" id="KW-0472">Membrane</keyword>
<comment type="similarity">
    <text evidence="3 13">Belongs to the cytochrome P450 family.</text>
</comment>
<dbReference type="InterPro" id="IPR050651">
    <property type="entry name" value="Plant_Cytochrome_P450_Monoox"/>
</dbReference>
<evidence type="ECO:0000313" key="14">
    <source>
        <dbReference type="EMBL" id="TXG59347.1"/>
    </source>
</evidence>
<reference evidence="15" key="1">
    <citation type="journal article" date="2019" name="Gigascience">
        <title>De novo genome assembly of the endangered Acer yangbiense, a plant species with extremely small populations endemic to Yunnan Province, China.</title>
        <authorList>
            <person name="Yang J."/>
            <person name="Wariss H.M."/>
            <person name="Tao L."/>
            <person name="Zhang R."/>
            <person name="Yun Q."/>
            <person name="Hollingsworth P."/>
            <person name="Dao Z."/>
            <person name="Luo G."/>
            <person name="Guo H."/>
            <person name="Ma Y."/>
            <person name="Sun W."/>
        </authorList>
    </citation>
    <scope>NUCLEOTIDE SEQUENCE [LARGE SCALE GENOMIC DNA]</scope>
    <source>
        <strain evidence="15">cv. Malutang</strain>
    </source>
</reference>
<dbReference type="CDD" id="cd20653">
    <property type="entry name" value="CYP81"/>
    <property type="match status" value="1"/>
</dbReference>
<dbReference type="Pfam" id="PF00067">
    <property type="entry name" value="p450"/>
    <property type="match status" value="1"/>
</dbReference>
<dbReference type="InterPro" id="IPR002401">
    <property type="entry name" value="Cyt_P450_E_grp-I"/>
</dbReference>
<keyword evidence="4 12" id="KW-0349">Heme</keyword>
<dbReference type="InterPro" id="IPR017972">
    <property type="entry name" value="Cyt_P450_CS"/>
</dbReference>
<evidence type="ECO:0000256" key="8">
    <source>
        <dbReference type="ARBA" id="ARBA00023002"/>
    </source>
</evidence>
<dbReference type="PANTHER" id="PTHR47947:SF26">
    <property type="entry name" value="CYTOCHROME P450"/>
    <property type="match status" value="1"/>
</dbReference>
<dbReference type="GO" id="GO:0004497">
    <property type="term" value="F:monooxygenase activity"/>
    <property type="evidence" value="ECO:0007669"/>
    <property type="project" value="UniProtKB-KW"/>
</dbReference>
<dbReference type="GO" id="GO:0005506">
    <property type="term" value="F:iron ion binding"/>
    <property type="evidence" value="ECO:0007669"/>
    <property type="project" value="InterPro"/>
</dbReference>
<dbReference type="PRINTS" id="PR00385">
    <property type="entry name" value="P450"/>
</dbReference>
<dbReference type="SUPFAM" id="SSF48264">
    <property type="entry name" value="Cytochrome P450"/>
    <property type="match status" value="1"/>
</dbReference>
<keyword evidence="10 13" id="KW-0503">Monooxygenase</keyword>
<evidence type="ECO:0000256" key="1">
    <source>
        <dbReference type="ARBA" id="ARBA00001971"/>
    </source>
</evidence>
<evidence type="ECO:0000256" key="7">
    <source>
        <dbReference type="ARBA" id="ARBA00022989"/>
    </source>
</evidence>
<dbReference type="PROSITE" id="PS00086">
    <property type="entry name" value="CYTOCHROME_P450"/>
    <property type="match status" value="1"/>
</dbReference>
<accession>A0A5C7HQK9</accession>
<dbReference type="InterPro" id="IPR036396">
    <property type="entry name" value="Cyt_P450_sf"/>
</dbReference>
<proteinExistence type="inferred from homology"/>
<evidence type="ECO:0000256" key="2">
    <source>
        <dbReference type="ARBA" id="ARBA00004370"/>
    </source>
</evidence>
<dbReference type="GO" id="GO:0016020">
    <property type="term" value="C:membrane"/>
    <property type="evidence" value="ECO:0007669"/>
    <property type="project" value="UniProtKB-SubCell"/>
</dbReference>
<dbReference type="GO" id="GO:0016705">
    <property type="term" value="F:oxidoreductase activity, acting on paired donors, with incorporation or reduction of molecular oxygen"/>
    <property type="evidence" value="ECO:0007669"/>
    <property type="project" value="InterPro"/>
</dbReference>
<evidence type="ECO:0000256" key="10">
    <source>
        <dbReference type="ARBA" id="ARBA00023033"/>
    </source>
</evidence>
<evidence type="ECO:0000256" key="5">
    <source>
        <dbReference type="ARBA" id="ARBA00022692"/>
    </source>
</evidence>
<evidence type="ECO:0000256" key="6">
    <source>
        <dbReference type="ARBA" id="ARBA00022723"/>
    </source>
</evidence>
<evidence type="ECO:0000256" key="12">
    <source>
        <dbReference type="PIRSR" id="PIRSR602401-1"/>
    </source>
</evidence>
<name>A0A5C7HQK9_9ROSI</name>
<keyword evidence="8 13" id="KW-0560">Oxidoreductase</keyword>
<evidence type="ECO:0000256" key="11">
    <source>
        <dbReference type="ARBA" id="ARBA00023136"/>
    </source>
</evidence>
<sequence>MYSFDSLPHFCFQIAVLFKNKPQESPSMPTSRALPIIGHLHLLKPPMHRTFYSLSKKYGQILSLRFGSHLVVVVSSSKAAEECFTKNDIVFANRPKLLIGKHLGYNYTSVVHAPYGKHWRNLRRVSALEIFSSNRLNMFLSIRKDEVKRLLKRLSISNSVKGKTSTKVELRPLLTELTFNNIMRMVSGKRYYGDDVTNEEEAMQFREIIEEIFANGGISNPVDFLPLLSWLDNGDCEKRLSRLGKRMEVFLQGLIEEHRKKDGLKNTNTMIDHLLSLQETQPEYYTDQIIKGLIQVMLLAGTDTAAVTLEWAMSNLLNHPEVLKKARDELDAQVGQQRLIEEHDLPKLEYLQSIISETHRLYPATPLLVPHMSSSDCTVGGFDVPAGTILLVNAWAIHRDPNLWDEPTSFKPERFETENGEISEANKLMAFGVGRRACPGMGLAQRTVGLTLGSLIQCFEWERVDEKEIDMTEGKGLTMPKVEPVVAICNSRPIVDIIFR</sequence>
<keyword evidence="15" id="KW-1185">Reference proteome</keyword>